<comment type="caution">
    <text evidence="1">The sequence shown here is derived from an EMBL/GenBank/DDBJ whole genome shotgun (WGS) entry which is preliminary data.</text>
</comment>
<accession>M2NXA9</accession>
<evidence type="ECO:0000313" key="1">
    <source>
        <dbReference type="EMBL" id="EMD27234.1"/>
    </source>
</evidence>
<dbReference type="PATRIC" id="fig|1238180.3.peg.2845"/>
<reference evidence="1 2" key="1">
    <citation type="submission" date="2012-10" db="EMBL/GenBank/DDBJ databases">
        <title>Genome assembly of Amycolatopsis azurea DSM 43854.</title>
        <authorList>
            <person name="Khatri I."/>
            <person name="Kaur I."/>
            <person name="Subramanian S."/>
            <person name="Mayilraj S."/>
        </authorList>
    </citation>
    <scope>NUCLEOTIDE SEQUENCE [LARGE SCALE GENOMIC DNA]</scope>
    <source>
        <strain evidence="1 2">DSM 43854</strain>
    </source>
</reference>
<organism evidence="1 2">
    <name type="scientific">Amycolatopsis azurea DSM 43854</name>
    <dbReference type="NCBI Taxonomy" id="1238180"/>
    <lineage>
        <taxon>Bacteria</taxon>
        <taxon>Bacillati</taxon>
        <taxon>Actinomycetota</taxon>
        <taxon>Actinomycetes</taxon>
        <taxon>Pseudonocardiales</taxon>
        <taxon>Pseudonocardiaceae</taxon>
        <taxon>Amycolatopsis</taxon>
    </lineage>
</organism>
<evidence type="ECO:0000313" key="2">
    <source>
        <dbReference type="Proteomes" id="UP000014137"/>
    </source>
</evidence>
<sequence>MAFDPPTRATRLSYLSSRMSVYAYRGVDVDQVRAKFAASAEETSKDLNNIDLMPANGSRLLGANQAARKDWVGPWDKDEHPELVVVVRNTQRWPYPADEPIRYALAVALEVSEALPELYSELSAQLDVLAEIESEIELG</sequence>
<dbReference type="Proteomes" id="UP000014137">
    <property type="component" value="Unassembled WGS sequence"/>
</dbReference>
<protein>
    <submittedName>
        <fullName evidence="1">Uncharacterized protein</fullName>
    </submittedName>
</protein>
<dbReference type="AlphaFoldDB" id="M2NXA9"/>
<name>M2NXA9_9PSEU</name>
<dbReference type="EMBL" id="ANMG01000023">
    <property type="protein sequence ID" value="EMD27234.1"/>
    <property type="molecule type" value="Genomic_DNA"/>
</dbReference>
<proteinExistence type="predicted"/>
<gene>
    <name evidence="1" type="ORF">C791_2246</name>
</gene>